<organism evidence="2 3">
    <name type="scientific">Kipferlia bialata</name>
    <dbReference type="NCBI Taxonomy" id="797122"/>
    <lineage>
        <taxon>Eukaryota</taxon>
        <taxon>Metamonada</taxon>
        <taxon>Carpediemonas-like organisms</taxon>
        <taxon>Kipferlia</taxon>
    </lineage>
</organism>
<keyword evidence="2" id="KW-0378">Hydrolase</keyword>
<dbReference type="SUPFAM" id="SSF54060">
    <property type="entry name" value="His-Me finger endonucleases"/>
    <property type="match status" value="1"/>
</dbReference>
<keyword evidence="1" id="KW-0812">Transmembrane</keyword>
<gene>
    <name evidence="2" type="ORF">KIPB_015036</name>
</gene>
<dbReference type="GO" id="GO:0004519">
    <property type="term" value="F:endonuclease activity"/>
    <property type="evidence" value="ECO:0007669"/>
    <property type="project" value="UniProtKB-KW"/>
</dbReference>
<name>A0A391P0L5_9EUKA</name>
<keyword evidence="1" id="KW-0472">Membrane</keyword>
<keyword evidence="2" id="KW-0540">Nuclease</keyword>
<protein>
    <submittedName>
        <fullName evidence="2">Endonuclease I</fullName>
    </submittedName>
</protein>
<comment type="caution">
    <text evidence="2">The sequence shown here is derived from an EMBL/GenBank/DDBJ whole genome shotgun (WGS) entry which is preliminary data.</text>
</comment>
<evidence type="ECO:0000313" key="3">
    <source>
        <dbReference type="Proteomes" id="UP000265618"/>
    </source>
</evidence>
<dbReference type="Pfam" id="PF04231">
    <property type="entry name" value="Endonuclease_1"/>
    <property type="match status" value="1"/>
</dbReference>
<dbReference type="AlphaFoldDB" id="A0A391P0L5"/>
<dbReference type="Proteomes" id="UP000265618">
    <property type="component" value="Unassembled WGS sequence"/>
</dbReference>
<reference evidence="2 3" key="1">
    <citation type="journal article" date="2018" name="PLoS ONE">
        <title>The draft genome of Kipferlia bialata reveals reductive genome evolution in fornicate parasites.</title>
        <authorList>
            <person name="Tanifuji G."/>
            <person name="Takabayashi S."/>
            <person name="Kume K."/>
            <person name="Takagi M."/>
            <person name="Nakayama T."/>
            <person name="Kamikawa R."/>
            <person name="Inagaki Y."/>
            <person name="Hashimoto T."/>
        </authorList>
    </citation>
    <scope>NUCLEOTIDE SEQUENCE [LARGE SCALE GENOMIC DNA]</scope>
    <source>
        <strain evidence="2">NY0173</strain>
    </source>
</reference>
<dbReference type="PROSITE" id="PS51257">
    <property type="entry name" value="PROKAR_LIPOPROTEIN"/>
    <property type="match status" value="1"/>
</dbReference>
<evidence type="ECO:0000313" key="2">
    <source>
        <dbReference type="EMBL" id="GCA64678.1"/>
    </source>
</evidence>
<keyword evidence="1" id="KW-1133">Transmembrane helix</keyword>
<dbReference type="InterPro" id="IPR044925">
    <property type="entry name" value="His-Me_finger_sf"/>
</dbReference>
<evidence type="ECO:0000256" key="1">
    <source>
        <dbReference type="SAM" id="Phobius"/>
    </source>
</evidence>
<accession>A0A391P0L5</accession>
<proteinExistence type="predicted"/>
<keyword evidence="2" id="KW-0255">Endonuclease</keyword>
<dbReference type="InterPro" id="IPR007346">
    <property type="entry name" value="Endonuclease-I"/>
</dbReference>
<feature type="transmembrane region" description="Helical" evidence="1">
    <location>
        <begin position="6"/>
        <end position="33"/>
    </location>
</feature>
<sequence>MKSPVSVWALCTLFNMRAAIILVALVACTFALYDGLSGADLRAAIKKDYYSHHTLGYKHAREHMYGVIDNQDGYLLGIYTDLVLPFPYGYMHTSYSGTDVNCEHIVPQSFFGKKDPMVSDVHH</sequence>
<dbReference type="EMBL" id="BDIP01008137">
    <property type="protein sequence ID" value="GCA64678.1"/>
    <property type="molecule type" value="Genomic_DNA"/>
</dbReference>
<feature type="non-terminal residue" evidence="2">
    <location>
        <position position="1"/>
    </location>
</feature>
<keyword evidence="3" id="KW-1185">Reference proteome</keyword>